<comment type="caution">
    <text evidence="2">The sequence shown here is derived from an EMBL/GenBank/DDBJ whole genome shotgun (WGS) entry which is preliminary data.</text>
</comment>
<proteinExistence type="predicted"/>
<evidence type="ECO:0000313" key="2">
    <source>
        <dbReference type="EMBL" id="MDT0476202.1"/>
    </source>
</evidence>
<name>A0ABU2UTR0_9ACTN</name>
<evidence type="ECO:0000256" key="1">
    <source>
        <dbReference type="SAM" id="MobiDB-lite"/>
    </source>
</evidence>
<accession>A0ABU2UTR0</accession>
<protein>
    <submittedName>
        <fullName evidence="2">Uncharacterized protein</fullName>
    </submittedName>
</protein>
<gene>
    <name evidence="2" type="ORF">RM863_29165</name>
</gene>
<feature type="region of interest" description="Disordered" evidence="1">
    <location>
        <begin position="88"/>
        <end position="108"/>
    </location>
</feature>
<feature type="compositionally biased region" description="Basic residues" evidence="1">
    <location>
        <begin position="94"/>
        <end position="108"/>
    </location>
</feature>
<organism evidence="2 3">
    <name type="scientific">Streptomyces hintoniae</name>
    <dbReference type="NCBI Taxonomy" id="3075521"/>
    <lineage>
        <taxon>Bacteria</taxon>
        <taxon>Bacillati</taxon>
        <taxon>Actinomycetota</taxon>
        <taxon>Actinomycetes</taxon>
        <taxon>Kitasatosporales</taxon>
        <taxon>Streptomycetaceae</taxon>
        <taxon>Streptomyces</taxon>
    </lineage>
</organism>
<keyword evidence="3" id="KW-1185">Reference proteome</keyword>
<sequence>MSPTATSVAKKKPAEVVLENFYNLKQATVRLGLATENEDDRRGLDWLRRGVNRPTDGSKGPRFPCHRMANQLMFSDSDLAVIAELMHDKPHGQSLRKRASRRTTRTRS</sequence>
<evidence type="ECO:0000313" key="3">
    <source>
        <dbReference type="Proteomes" id="UP001180489"/>
    </source>
</evidence>
<reference evidence="2" key="1">
    <citation type="submission" date="2024-05" db="EMBL/GenBank/DDBJ databases">
        <title>30 novel species of actinomycetes from the DSMZ collection.</title>
        <authorList>
            <person name="Nouioui I."/>
        </authorList>
    </citation>
    <scope>NUCLEOTIDE SEQUENCE</scope>
    <source>
        <strain evidence="2">DSM 41014</strain>
    </source>
</reference>
<dbReference type="RefSeq" id="WP_311636916.1">
    <property type="nucleotide sequence ID" value="NZ_JAVRFF010000039.1"/>
</dbReference>
<dbReference type="Proteomes" id="UP001180489">
    <property type="component" value="Unassembled WGS sequence"/>
</dbReference>
<dbReference type="EMBL" id="JAVRFF010000039">
    <property type="protein sequence ID" value="MDT0476202.1"/>
    <property type="molecule type" value="Genomic_DNA"/>
</dbReference>